<feature type="transmembrane region" description="Helical" evidence="7">
    <location>
        <begin position="180"/>
        <end position="204"/>
    </location>
</feature>
<name>A0A6B0YTY3_9CHLR</name>
<keyword evidence="2 7" id="KW-0813">Transport</keyword>
<feature type="domain" description="ABC transmembrane type-1" evidence="8">
    <location>
        <begin position="91"/>
        <end position="306"/>
    </location>
</feature>
<accession>A0A6B0YTY3</accession>
<evidence type="ECO:0000256" key="5">
    <source>
        <dbReference type="ARBA" id="ARBA00022989"/>
    </source>
</evidence>
<evidence type="ECO:0000256" key="6">
    <source>
        <dbReference type="ARBA" id="ARBA00023136"/>
    </source>
</evidence>
<gene>
    <name evidence="9" type="ORF">F4Y42_12040</name>
</gene>
<dbReference type="Gene3D" id="1.10.3720.10">
    <property type="entry name" value="MetI-like"/>
    <property type="match status" value="1"/>
</dbReference>
<dbReference type="InterPro" id="IPR000515">
    <property type="entry name" value="MetI-like"/>
</dbReference>
<sequence length="319" mass="35754">MASISETQTQKGLASLFGRDGKPMKPSTREAWYGYLLASPWIIGFIVFTVGPMLASLVIGMYRTDFLTETTFVGFRWYQNVLSDSLVRKALINTAIFSFTVVPINTALALLIAVMLNQGIRLQSFWRTVYYLPSVVSGVAVSLLWKWLYQPDIGLLNSVLGPLLRPFDIDPPRWIFSTEWALPSLIIMAFWGAGGAMLIYLAGLRGIPTSLYEAAEIDGASSFRRFFAVTLPLLTPTIFFNVVLNIIGSWQVFTQAMVMTRGGPNNATLTMVLHIYNTGFQNFYFGYASAQAWFLFVIVLIFVILALRSASSWVHYERV</sequence>
<dbReference type="EMBL" id="VXRG01000100">
    <property type="protein sequence ID" value="MXY94163.1"/>
    <property type="molecule type" value="Genomic_DNA"/>
</dbReference>
<evidence type="ECO:0000259" key="8">
    <source>
        <dbReference type="PROSITE" id="PS50928"/>
    </source>
</evidence>
<evidence type="ECO:0000256" key="7">
    <source>
        <dbReference type="RuleBase" id="RU363032"/>
    </source>
</evidence>
<dbReference type="AlphaFoldDB" id="A0A6B0YTY3"/>
<dbReference type="Pfam" id="PF00528">
    <property type="entry name" value="BPD_transp_1"/>
    <property type="match status" value="1"/>
</dbReference>
<dbReference type="PANTHER" id="PTHR30193">
    <property type="entry name" value="ABC TRANSPORTER PERMEASE PROTEIN"/>
    <property type="match status" value="1"/>
</dbReference>
<organism evidence="9">
    <name type="scientific">Caldilineaceae bacterium SB0664_bin_27</name>
    <dbReference type="NCBI Taxonomy" id="2605260"/>
    <lineage>
        <taxon>Bacteria</taxon>
        <taxon>Bacillati</taxon>
        <taxon>Chloroflexota</taxon>
        <taxon>Caldilineae</taxon>
        <taxon>Caldilineales</taxon>
        <taxon>Caldilineaceae</taxon>
    </lineage>
</organism>
<dbReference type="GO" id="GO:0005886">
    <property type="term" value="C:plasma membrane"/>
    <property type="evidence" value="ECO:0007669"/>
    <property type="project" value="UniProtKB-SubCell"/>
</dbReference>
<feature type="transmembrane region" description="Helical" evidence="7">
    <location>
        <begin position="128"/>
        <end position="148"/>
    </location>
</feature>
<dbReference type="PROSITE" id="PS50928">
    <property type="entry name" value="ABC_TM1"/>
    <property type="match status" value="1"/>
</dbReference>
<dbReference type="PANTHER" id="PTHR30193:SF37">
    <property type="entry name" value="INNER MEMBRANE ABC TRANSPORTER PERMEASE PROTEIN YCJO"/>
    <property type="match status" value="1"/>
</dbReference>
<evidence type="ECO:0000256" key="1">
    <source>
        <dbReference type="ARBA" id="ARBA00004651"/>
    </source>
</evidence>
<keyword evidence="4 7" id="KW-0812">Transmembrane</keyword>
<proteinExistence type="inferred from homology"/>
<dbReference type="SUPFAM" id="SSF161098">
    <property type="entry name" value="MetI-like"/>
    <property type="match status" value="1"/>
</dbReference>
<comment type="caution">
    <text evidence="9">The sequence shown here is derived from an EMBL/GenBank/DDBJ whole genome shotgun (WGS) entry which is preliminary data.</text>
</comment>
<feature type="transmembrane region" description="Helical" evidence="7">
    <location>
        <begin position="32"/>
        <end position="62"/>
    </location>
</feature>
<feature type="transmembrane region" description="Helical" evidence="7">
    <location>
        <begin position="284"/>
        <end position="307"/>
    </location>
</feature>
<dbReference type="InterPro" id="IPR035906">
    <property type="entry name" value="MetI-like_sf"/>
</dbReference>
<feature type="transmembrane region" description="Helical" evidence="7">
    <location>
        <begin position="225"/>
        <end position="247"/>
    </location>
</feature>
<dbReference type="GO" id="GO:0055085">
    <property type="term" value="P:transmembrane transport"/>
    <property type="evidence" value="ECO:0007669"/>
    <property type="project" value="InterPro"/>
</dbReference>
<comment type="similarity">
    <text evidence="7">Belongs to the binding-protein-dependent transport system permease family.</text>
</comment>
<keyword evidence="3" id="KW-1003">Cell membrane</keyword>
<reference evidence="9" key="1">
    <citation type="submission" date="2019-09" db="EMBL/GenBank/DDBJ databases">
        <title>Characterisation of the sponge microbiome using genome-centric metagenomics.</title>
        <authorList>
            <person name="Engelberts J.P."/>
            <person name="Robbins S.J."/>
            <person name="De Goeij J.M."/>
            <person name="Aranda M."/>
            <person name="Bell S.C."/>
            <person name="Webster N.S."/>
        </authorList>
    </citation>
    <scope>NUCLEOTIDE SEQUENCE</scope>
    <source>
        <strain evidence="9">SB0664_bin_27</strain>
    </source>
</reference>
<evidence type="ECO:0000256" key="4">
    <source>
        <dbReference type="ARBA" id="ARBA00022692"/>
    </source>
</evidence>
<evidence type="ECO:0000256" key="2">
    <source>
        <dbReference type="ARBA" id="ARBA00022448"/>
    </source>
</evidence>
<evidence type="ECO:0000256" key="3">
    <source>
        <dbReference type="ARBA" id="ARBA00022475"/>
    </source>
</evidence>
<protein>
    <submittedName>
        <fullName evidence="9">Sugar ABC transporter permease</fullName>
    </submittedName>
</protein>
<feature type="transmembrane region" description="Helical" evidence="7">
    <location>
        <begin position="90"/>
        <end position="116"/>
    </location>
</feature>
<dbReference type="InterPro" id="IPR051393">
    <property type="entry name" value="ABC_transporter_permease"/>
</dbReference>
<comment type="subcellular location">
    <subcellularLocation>
        <location evidence="1 7">Cell membrane</location>
        <topology evidence="1 7">Multi-pass membrane protein</topology>
    </subcellularLocation>
</comment>
<keyword evidence="6 7" id="KW-0472">Membrane</keyword>
<keyword evidence="5 7" id="KW-1133">Transmembrane helix</keyword>
<dbReference type="CDD" id="cd06261">
    <property type="entry name" value="TM_PBP2"/>
    <property type="match status" value="1"/>
</dbReference>
<evidence type="ECO:0000313" key="9">
    <source>
        <dbReference type="EMBL" id="MXY94163.1"/>
    </source>
</evidence>